<evidence type="ECO:0000313" key="2">
    <source>
        <dbReference type="EMBL" id="KAE8664348.1"/>
    </source>
</evidence>
<evidence type="ECO:0000313" key="3">
    <source>
        <dbReference type="Proteomes" id="UP000436088"/>
    </source>
</evidence>
<organism evidence="2 3">
    <name type="scientific">Hibiscus syriacus</name>
    <name type="common">Rose of Sharon</name>
    <dbReference type="NCBI Taxonomy" id="106335"/>
    <lineage>
        <taxon>Eukaryota</taxon>
        <taxon>Viridiplantae</taxon>
        <taxon>Streptophyta</taxon>
        <taxon>Embryophyta</taxon>
        <taxon>Tracheophyta</taxon>
        <taxon>Spermatophyta</taxon>
        <taxon>Magnoliopsida</taxon>
        <taxon>eudicotyledons</taxon>
        <taxon>Gunneridae</taxon>
        <taxon>Pentapetalae</taxon>
        <taxon>rosids</taxon>
        <taxon>malvids</taxon>
        <taxon>Malvales</taxon>
        <taxon>Malvaceae</taxon>
        <taxon>Malvoideae</taxon>
        <taxon>Hibiscus</taxon>
    </lineage>
</organism>
<proteinExistence type="predicted"/>
<protein>
    <submittedName>
        <fullName evidence="2">Uncharacterized protein</fullName>
    </submittedName>
</protein>
<reference evidence="2" key="1">
    <citation type="submission" date="2019-09" db="EMBL/GenBank/DDBJ databases">
        <title>Draft genome information of white flower Hibiscus syriacus.</title>
        <authorList>
            <person name="Kim Y.-M."/>
        </authorList>
    </citation>
    <scope>NUCLEOTIDE SEQUENCE [LARGE SCALE GENOMIC DNA]</scope>
    <source>
        <strain evidence="2">YM2019G1</strain>
    </source>
</reference>
<dbReference type="Proteomes" id="UP000436088">
    <property type="component" value="Unassembled WGS sequence"/>
</dbReference>
<comment type="caution">
    <text evidence="2">The sequence shown here is derived from an EMBL/GenBank/DDBJ whole genome shotgun (WGS) entry which is preliminary data.</text>
</comment>
<dbReference type="AlphaFoldDB" id="A0A6A2WTP9"/>
<sequence>MESKGSLSWLSTSAPAEPSPSDDDSPETSLFLPIDDELLDPKSFFSILSDENLPGSSAESWTEIRSIPWINTEDLIELDSHSFRKKTTPSEETKAADEAKGVSKSSEYINYLVKCTWGGYISSIVDKR</sequence>
<evidence type="ECO:0000256" key="1">
    <source>
        <dbReference type="SAM" id="MobiDB-lite"/>
    </source>
</evidence>
<gene>
    <name evidence="2" type="ORF">F3Y22_tig00112800pilonHSYRG00049</name>
</gene>
<name>A0A6A2WTP9_HIBSY</name>
<accession>A0A6A2WTP9</accession>
<dbReference type="EMBL" id="VEPZ02001652">
    <property type="protein sequence ID" value="KAE8664348.1"/>
    <property type="molecule type" value="Genomic_DNA"/>
</dbReference>
<keyword evidence="3" id="KW-1185">Reference proteome</keyword>
<feature type="compositionally biased region" description="Polar residues" evidence="1">
    <location>
        <begin position="1"/>
        <end position="10"/>
    </location>
</feature>
<feature type="region of interest" description="Disordered" evidence="1">
    <location>
        <begin position="1"/>
        <end position="30"/>
    </location>
</feature>